<dbReference type="AlphaFoldDB" id="A0A1B4XEB0"/>
<dbReference type="EMBL" id="AP014879">
    <property type="protein sequence ID" value="BAV33113.1"/>
    <property type="molecule type" value="Genomic_DNA"/>
</dbReference>
<gene>
    <name evidence="1" type="ORF">SCL_0793</name>
</gene>
<dbReference type="InParanoid" id="A0A1B4XEB0"/>
<sequence length="60" mass="6470">MELPDVGQRLLIIGVAQKEATVRRARIPGALMIKRGIQRREFAQLGVPVSEASVASSAKV</sequence>
<dbReference type="KEGG" id="slim:SCL_0793"/>
<accession>A0A1B4XEB0</accession>
<evidence type="ECO:0000313" key="2">
    <source>
        <dbReference type="Proteomes" id="UP000243180"/>
    </source>
</evidence>
<dbReference type="Proteomes" id="UP000243180">
    <property type="component" value="Chromosome"/>
</dbReference>
<protein>
    <submittedName>
        <fullName evidence="1">Uncharacterized protein</fullName>
    </submittedName>
</protein>
<proteinExistence type="predicted"/>
<organism evidence="1 2">
    <name type="scientific">Sulfuricaulis limicola</name>
    <dbReference type="NCBI Taxonomy" id="1620215"/>
    <lineage>
        <taxon>Bacteria</taxon>
        <taxon>Pseudomonadati</taxon>
        <taxon>Pseudomonadota</taxon>
        <taxon>Gammaproteobacteria</taxon>
        <taxon>Acidiferrobacterales</taxon>
        <taxon>Acidiferrobacteraceae</taxon>
        <taxon>Sulfuricaulis</taxon>
    </lineage>
</organism>
<name>A0A1B4XEB0_9GAMM</name>
<keyword evidence="2" id="KW-1185">Reference proteome</keyword>
<reference evidence="1 2" key="1">
    <citation type="submission" date="2015-05" db="EMBL/GenBank/DDBJ databases">
        <title>Complete genome sequence of a sulfur-oxidizing gammaproteobacterium strain HA5.</title>
        <authorList>
            <person name="Miura A."/>
            <person name="Kojima H."/>
            <person name="Fukui M."/>
        </authorList>
    </citation>
    <scope>NUCLEOTIDE SEQUENCE [LARGE SCALE GENOMIC DNA]</scope>
    <source>
        <strain evidence="1 2">HA5</strain>
    </source>
</reference>
<evidence type="ECO:0000313" key="1">
    <source>
        <dbReference type="EMBL" id="BAV33113.1"/>
    </source>
</evidence>